<accession>A0A098LJ80</accession>
<dbReference type="InterPro" id="IPR038725">
    <property type="entry name" value="YdaG_split_barrel_FMN-bd"/>
</dbReference>
<protein>
    <submittedName>
        <fullName evidence="2">Pyridoxamine 5'-phosphate oxidase</fullName>
    </submittedName>
</protein>
<proteinExistence type="predicted"/>
<dbReference type="Proteomes" id="UP000030185">
    <property type="component" value="Unassembled WGS sequence"/>
</dbReference>
<dbReference type="eggNOG" id="COG3871">
    <property type="taxonomic scope" value="Bacteria"/>
</dbReference>
<dbReference type="SUPFAM" id="SSF50475">
    <property type="entry name" value="FMN-binding split barrel"/>
    <property type="match status" value="1"/>
</dbReference>
<comment type="caution">
    <text evidence="2">The sequence shown here is derived from an EMBL/GenBank/DDBJ whole genome shotgun (WGS) entry which is preliminary data.</text>
</comment>
<reference evidence="2 3" key="1">
    <citation type="submission" date="2014-09" db="EMBL/GenBank/DDBJ databases">
        <title>Sporocytophaga myxococcoides PG-01 genome sequencing.</title>
        <authorList>
            <person name="Liu L."/>
            <person name="Gao P.J."/>
            <person name="Chen G.J."/>
            <person name="Wang L.S."/>
        </authorList>
    </citation>
    <scope>NUCLEOTIDE SEQUENCE [LARGE SCALE GENOMIC DNA]</scope>
    <source>
        <strain evidence="2 3">PG-01</strain>
    </source>
</reference>
<dbReference type="Gene3D" id="2.30.110.10">
    <property type="entry name" value="Electron Transport, Fmn-binding Protein, Chain A"/>
    <property type="match status" value="1"/>
</dbReference>
<keyword evidence="3" id="KW-1185">Reference proteome</keyword>
<feature type="domain" description="General stress protein FMN-binding split barrel" evidence="1">
    <location>
        <begin position="7"/>
        <end position="148"/>
    </location>
</feature>
<dbReference type="EMBL" id="BBLT01000008">
    <property type="protein sequence ID" value="GAL86442.1"/>
    <property type="molecule type" value="Genomic_DNA"/>
</dbReference>
<organism evidence="2 3">
    <name type="scientific">Sporocytophaga myxococcoides</name>
    <dbReference type="NCBI Taxonomy" id="153721"/>
    <lineage>
        <taxon>Bacteria</taxon>
        <taxon>Pseudomonadati</taxon>
        <taxon>Bacteroidota</taxon>
        <taxon>Cytophagia</taxon>
        <taxon>Cytophagales</taxon>
        <taxon>Cytophagaceae</taxon>
        <taxon>Sporocytophaga</taxon>
    </lineage>
</organism>
<dbReference type="InterPro" id="IPR012349">
    <property type="entry name" value="Split_barrel_FMN-bd"/>
</dbReference>
<evidence type="ECO:0000259" key="1">
    <source>
        <dbReference type="Pfam" id="PF16242"/>
    </source>
</evidence>
<dbReference type="OrthoDB" id="1432662at2"/>
<dbReference type="PANTHER" id="PTHR34818">
    <property type="entry name" value="PROTEIN BLI-3"/>
    <property type="match status" value="1"/>
</dbReference>
<dbReference type="InterPro" id="IPR052917">
    <property type="entry name" value="Stress-Dev_Protein"/>
</dbReference>
<dbReference type="AlphaFoldDB" id="A0A098LJ80"/>
<sequence length="149" mass="16986">MVTCKKYTELHDMIKDIKIAMLTTVESNGCLRSVPMTTMQTECEGLVWFFTNFDSQKVEDIRINSCINVTYSDIQKNVFVSVTGKAEVVKDPLKMQELWKPVLTAYFPGGLEDPDLGLLKVSIDEAEYWDSRTGKMIQVWEMSKDAVKS</sequence>
<dbReference type="Pfam" id="PF16242">
    <property type="entry name" value="Pyrid_ox_like"/>
    <property type="match status" value="1"/>
</dbReference>
<dbReference type="STRING" id="153721.MYP_3671"/>
<dbReference type="RefSeq" id="WP_045466382.1">
    <property type="nucleotide sequence ID" value="NZ_BBLT01000008.1"/>
</dbReference>
<evidence type="ECO:0000313" key="2">
    <source>
        <dbReference type="EMBL" id="GAL86442.1"/>
    </source>
</evidence>
<name>A0A098LJ80_9BACT</name>
<evidence type="ECO:0000313" key="3">
    <source>
        <dbReference type="Proteomes" id="UP000030185"/>
    </source>
</evidence>
<gene>
    <name evidence="2" type="ORF">MYP_3671</name>
</gene>
<dbReference type="PANTHER" id="PTHR34818:SF1">
    <property type="entry name" value="PROTEIN BLI-3"/>
    <property type="match status" value="1"/>
</dbReference>